<dbReference type="Pfam" id="PF00857">
    <property type="entry name" value="Isochorismatase"/>
    <property type="match status" value="1"/>
</dbReference>
<comment type="similarity">
    <text evidence="1">Belongs to the isochorismatase family.</text>
</comment>
<evidence type="ECO:0000256" key="1">
    <source>
        <dbReference type="ARBA" id="ARBA00006336"/>
    </source>
</evidence>
<comment type="caution">
    <text evidence="4">The sequence shown here is derived from an EMBL/GenBank/DDBJ whole genome shotgun (WGS) entry which is preliminary data.</text>
</comment>
<dbReference type="AlphaFoldDB" id="A0A923L1D0"/>
<gene>
    <name evidence="4" type="ORF">H8S23_06055</name>
</gene>
<dbReference type="InterPro" id="IPR000868">
    <property type="entry name" value="Isochorismatase-like_dom"/>
</dbReference>
<accession>A0A923L1D0</accession>
<dbReference type="Proteomes" id="UP000659630">
    <property type="component" value="Unassembled WGS sequence"/>
</dbReference>
<sequence>MKDLLLVIDMQKVYEEGEPWACRGVDRVSQNILRLLAAGRAENTIFTRFDAVADPVGAWADYNREFADVNADPRLAEIVDALAGAAAEYPVYTKHTYSSLPIPQVAEAVARADRVVVTGVVAECCILSTVEGLIDAGAKVVYLTDAVAGQTAAFEQAVEKIVASFSPIHTSVMTVDDYLAGR</sequence>
<dbReference type="PANTHER" id="PTHR43540">
    <property type="entry name" value="PEROXYUREIDOACRYLATE/UREIDOACRYLATE AMIDOHYDROLASE-RELATED"/>
    <property type="match status" value="1"/>
</dbReference>
<keyword evidence="2 4" id="KW-0378">Hydrolase</keyword>
<proteinExistence type="inferred from homology"/>
<evidence type="ECO:0000313" key="5">
    <source>
        <dbReference type="Proteomes" id="UP000659630"/>
    </source>
</evidence>
<dbReference type="SUPFAM" id="SSF52499">
    <property type="entry name" value="Isochorismatase-like hydrolases"/>
    <property type="match status" value="1"/>
</dbReference>
<reference evidence="4" key="1">
    <citation type="submission" date="2020-08" db="EMBL/GenBank/DDBJ databases">
        <title>Genome public.</title>
        <authorList>
            <person name="Liu C."/>
            <person name="Sun Q."/>
        </authorList>
    </citation>
    <scope>NUCLEOTIDE SEQUENCE</scope>
    <source>
        <strain evidence="4">BX8</strain>
    </source>
</reference>
<evidence type="ECO:0000313" key="4">
    <source>
        <dbReference type="EMBL" id="MBC5581063.1"/>
    </source>
</evidence>
<dbReference type="PANTHER" id="PTHR43540:SF6">
    <property type="entry name" value="ISOCHORISMATASE-LIKE DOMAIN-CONTAINING PROTEIN"/>
    <property type="match status" value="1"/>
</dbReference>
<organism evidence="4 5">
    <name type="scientific">Anaerofilum hominis</name>
    <dbReference type="NCBI Taxonomy" id="2763016"/>
    <lineage>
        <taxon>Bacteria</taxon>
        <taxon>Bacillati</taxon>
        <taxon>Bacillota</taxon>
        <taxon>Clostridia</taxon>
        <taxon>Eubacteriales</taxon>
        <taxon>Oscillospiraceae</taxon>
        <taxon>Anaerofilum</taxon>
    </lineage>
</organism>
<evidence type="ECO:0000256" key="2">
    <source>
        <dbReference type="ARBA" id="ARBA00022801"/>
    </source>
</evidence>
<dbReference type="CDD" id="cd00431">
    <property type="entry name" value="cysteine_hydrolases"/>
    <property type="match status" value="1"/>
</dbReference>
<evidence type="ECO:0000259" key="3">
    <source>
        <dbReference type="Pfam" id="PF00857"/>
    </source>
</evidence>
<name>A0A923L1D0_9FIRM</name>
<dbReference type="GO" id="GO:0016787">
    <property type="term" value="F:hydrolase activity"/>
    <property type="evidence" value="ECO:0007669"/>
    <property type="project" value="UniProtKB-KW"/>
</dbReference>
<keyword evidence="5" id="KW-1185">Reference proteome</keyword>
<dbReference type="RefSeq" id="WP_186887435.1">
    <property type="nucleotide sequence ID" value="NZ_JACONZ010000002.1"/>
</dbReference>
<dbReference type="InterPro" id="IPR050272">
    <property type="entry name" value="Isochorismatase-like_hydrls"/>
</dbReference>
<dbReference type="EMBL" id="JACONZ010000002">
    <property type="protein sequence ID" value="MBC5581063.1"/>
    <property type="molecule type" value="Genomic_DNA"/>
</dbReference>
<dbReference type="InterPro" id="IPR036380">
    <property type="entry name" value="Isochorismatase-like_sf"/>
</dbReference>
<dbReference type="Gene3D" id="3.40.50.850">
    <property type="entry name" value="Isochorismatase-like"/>
    <property type="match status" value="1"/>
</dbReference>
<protein>
    <submittedName>
        <fullName evidence="4">Cysteine hydrolase</fullName>
    </submittedName>
</protein>
<feature type="domain" description="Isochorismatase-like" evidence="3">
    <location>
        <begin position="4"/>
        <end position="166"/>
    </location>
</feature>